<gene>
    <name evidence="1" type="ORF">UFOVP770_39</name>
</gene>
<sequence>MLKIKNWEKFNLYSAKNPRYQKKMTWFKFYGTDYINNIEIHKLSFEQKAILVELWCLGSESDGVLPENFEIAFRLHYPIDFIEKIIGELFTRGWLEDYYQSASIEKIREEKRREDIVLDKFNEFWEVWPKGNRKVNRVGCLKLWQSQKLEEIGDKIINHVKIMSDTDWKKDNGQWIPMPATYLRQSRFDTDVAPKRKVWEGGV</sequence>
<name>A0A6J5NR02_9CAUD</name>
<accession>A0A6J5NR02</accession>
<organism evidence="1">
    <name type="scientific">uncultured Caudovirales phage</name>
    <dbReference type="NCBI Taxonomy" id="2100421"/>
    <lineage>
        <taxon>Viruses</taxon>
        <taxon>Duplodnaviria</taxon>
        <taxon>Heunggongvirae</taxon>
        <taxon>Uroviricota</taxon>
        <taxon>Caudoviricetes</taxon>
        <taxon>Peduoviridae</taxon>
        <taxon>Maltschvirus</taxon>
        <taxon>Maltschvirus maltsch</taxon>
    </lineage>
</organism>
<reference evidence="1" key="1">
    <citation type="submission" date="2020-04" db="EMBL/GenBank/DDBJ databases">
        <authorList>
            <person name="Chiriac C."/>
            <person name="Salcher M."/>
            <person name="Ghai R."/>
            <person name="Kavagutti S V."/>
        </authorList>
    </citation>
    <scope>NUCLEOTIDE SEQUENCE</scope>
</reference>
<dbReference type="EMBL" id="LR796715">
    <property type="protein sequence ID" value="CAB4161303.1"/>
    <property type="molecule type" value="Genomic_DNA"/>
</dbReference>
<proteinExistence type="predicted"/>
<protein>
    <recommendedName>
        <fullName evidence="2">DUF1376 domain-containing protein</fullName>
    </recommendedName>
</protein>
<evidence type="ECO:0008006" key="2">
    <source>
        <dbReference type="Google" id="ProtNLM"/>
    </source>
</evidence>
<evidence type="ECO:0000313" key="1">
    <source>
        <dbReference type="EMBL" id="CAB4161303.1"/>
    </source>
</evidence>